<accession>A0A9P5SGV7</accession>
<evidence type="ECO:0000256" key="2">
    <source>
        <dbReference type="ARBA" id="ARBA00004613"/>
    </source>
</evidence>
<organism evidence="5 6">
    <name type="scientific">Podila minutissima</name>
    <dbReference type="NCBI Taxonomy" id="64525"/>
    <lineage>
        <taxon>Eukaryota</taxon>
        <taxon>Fungi</taxon>
        <taxon>Fungi incertae sedis</taxon>
        <taxon>Mucoromycota</taxon>
        <taxon>Mortierellomycotina</taxon>
        <taxon>Mortierellomycetes</taxon>
        <taxon>Mortierellales</taxon>
        <taxon>Mortierellaceae</taxon>
        <taxon>Podila</taxon>
    </lineage>
</organism>
<dbReference type="Pfam" id="PF20147">
    <property type="entry name" value="Crinkler"/>
    <property type="match status" value="1"/>
</dbReference>
<proteinExistence type="predicted"/>
<protein>
    <recommendedName>
        <fullName evidence="4">Crinkler effector protein N-terminal domain-containing protein</fullName>
    </recommendedName>
</protein>
<keyword evidence="3" id="KW-0964">Secreted</keyword>
<keyword evidence="6" id="KW-1185">Reference proteome</keyword>
<name>A0A9P5SGV7_9FUNG</name>
<sequence>MFDCRLNLFCLVDGETTSNAFPAKVSLDDTVGDLKKRIKAEKTNDFSDIDADKLTLWKVSMPVVAADKHMVISLDSLDSKVELLPSDDMSDVYGDAPLPKKTIHIIVQRPPP</sequence>
<dbReference type="Proteomes" id="UP000696485">
    <property type="component" value="Unassembled WGS sequence"/>
</dbReference>
<evidence type="ECO:0000313" key="6">
    <source>
        <dbReference type="Proteomes" id="UP000696485"/>
    </source>
</evidence>
<evidence type="ECO:0000259" key="4">
    <source>
        <dbReference type="Pfam" id="PF20147"/>
    </source>
</evidence>
<dbReference type="InterPro" id="IPR045379">
    <property type="entry name" value="Crinkler_N"/>
</dbReference>
<dbReference type="EMBL" id="JAAAUY010000733">
    <property type="protein sequence ID" value="KAF9326819.1"/>
    <property type="molecule type" value="Genomic_DNA"/>
</dbReference>
<evidence type="ECO:0000256" key="1">
    <source>
        <dbReference type="ARBA" id="ARBA00004340"/>
    </source>
</evidence>
<evidence type="ECO:0000256" key="3">
    <source>
        <dbReference type="ARBA" id="ARBA00022525"/>
    </source>
</evidence>
<evidence type="ECO:0000313" key="5">
    <source>
        <dbReference type="EMBL" id="KAF9326819.1"/>
    </source>
</evidence>
<feature type="non-terminal residue" evidence="5">
    <location>
        <position position="112"/>
    </location>
</feature>
<dbReference type="AlphaFoldDB" id="A0A9P5SGV7"/>
<feature type="domain" description="Crinkler effector protein N-terminal" evidence="4">
    <location>
        <begin position="6"/>
        <end position="108"/>
    </location>
</feature>
<dbReference type="GO" id="GO:0005576">
    <property type="term" value="C:extracellular region"/>
    <property type="evidence" value="ECO:0007669"/>
    <property type="project" value="UniProtKB-SubCell"/>
</dbReference>
<gene>
    <name evidence="5" type="ORF">BG006_009805</name>
</gene>
<comment type="subcellular location">
    <subcellularLocation>
        <location evidence="1">Host cell</location>
    </subcellularLocation>
    <subcellularLocation>
        <location evidence="2">Secreted</location>
    </subcellularLocation>
</comment>
<comment type="caution">
    <text evidence="5">The sequence shown here is derived from an EMBL/GenBank/DDBJ whole genome shotgun (WGS) entry which is preliminary data.</text>
</comment>
<reference evidence="5" key="1">
    <citation type="journal article" date="2020" name="Fungal Divers.">
        <title>Resolving the Mortierellaceae phylogeny through synthesis of multi-gene phylogenetics and phylogenomics.</title>
        <authorList>
            <person name="Vandepol N."/>
            <person name="Liber J."/>
            <person name="Desiro A."/>
            <person name="Na H."/>
            <person name="Kennedy M."/>
            <person name="Barry K."/>
            <person name="Grigoriev I.V."/>
            <person name="Miller A.N."/>
            <person name="O'Donnell K."/>
            <person name="Stajich J.E."/>
            <person name="Bonito G."/>
        </authorList>
    </citation>
    <scope>NUCLEOTIDE SEQUENCE</scope>
    <source>
        <strain evidence="5">NVP1</strain>
    </source>
</reference>
<dbReference type="GO" id="GO:0043657">
    <property type="term" value="C:host cell"/>
    <property type="evidence" value="ECO:0007669"/>
    <property type="project" value="UniProtKB-SubCell"/>
</dbReference>